<name>G0QLC1_ICHMU</name>
<dbReference type="PANTHER" id="PTHR43358">
    <property type="entry name" value="ALPHA/BETA-HYDROLASE"/>
    <property type="match status" value="1"/>
</dbReference>
<feature type="domain" description="Serine aminopeptidase S33" evidence="1">
    <location>
        <begin position="15"/>
        <end position="69"/>
    </location>
</feature>
<organism evidence="2 3">
    <name type="scientific">Ichthyophthirius multifiliis</name>
    <name type="common">White spot disease agent</name>
    <name type="synonym">Ich</name>
    <dbReference type="NCBI Taxonomy" id="5932"/>
    <lineage>
        <taxon>Eukaryota</taxon>
        <taxon>Sar</taxon>
        <taxon>Alveolata</taxon>
        <taxon>Ciliophora</taxon>
        <taxon>Intramacronucleata</taxon>
        <taxon>Oligohymenophorea</taxon>
        <taxon>Hymenostomatida</taxon>
        <taxon>Ophryoglenina</taxon>
        <taxon>Ichthyophthirius</taxon>
    </lineage>
</organism>
<dbReference type="SUPFAM" id="SSF53474">
    <property type="entry name" value="alpha/beta-Hydrolases"/>
    <property type="match status" value="1"/>
</dbReference>
<dbReference type="GeneID" id="14910173"/>
<dbReference type="AlphaFoldDB" id="G0QLC1"/>
<dbReference type="Gene3D" id="3.40.50.1820">
    <property type="entry name" value="alpha/beta hydrolase"/>
    <property type="match status" value="1"/>
</dbReference>
<dbReference type="STRING" id="857967.G0QLC1"/>
<dbReference type="InParanoid" id="G0QLC1"/>
<keyword evidence="3" id="KW-1185">Reference proteome</keyword>
<feature type="non-terminal residue" evidence="2">
    <location>
        <position position="78"/>
    </location>
</feature>
<reference evidence="2 3" key="1">
    <citation type="submission" date="2011-07" db="EMBL/GenBank/DDBJ databases">
        <authorList>
            <person name="Coyne R."/>
            <person name="Brami D."/>
            <person name="Johnson J."/>
            <person name="Hostetler J."/>
            <person name="Hannick L."/>
            <person name="Clark T."/>
            <person name="Cassidy-Hanley D."/>
            <person name="Inman J."/>
        </authorList>
    </citation>
    <scope>NUCLEOTIDE SEQUENCE [LARGE SCALE GENOMIC DNA]</scope>
    <source>
        <strain evidence="2 3">G5</strain>
    </source>
</reference>
<accession>G0QLC1</accession>
<evidence type="ECO:0000259" key="1">
    <source>
        <dbReference type="Pfam" id="PF12146"/>
    </source>
</evidence>
<gene>
    <name evidence="2" type="ORF">IMG5_028570</name>
</gene>
<dbReference type="Proteomes" id="UP000008983">
    <property type="component" value="Unassembled WGS sequence"/>
</dbReference>
<proteinExistence type="predicted"/>
<dbReference type="OrthoDB" id="10249433at2759"/>
<dbReference type="eggNOG" id="KOG1552">
    <property type="taxonomic scope" value="Eukaryota"/>
</dbReference>
<sequence>MSGGEWVTYGYNEQNDLECVVQHLKKNEKITHLGLFGRSMGGFISLLYSSRDENIKGIVTDSAFINLKQVLLEVGQQK</sequence>
<dbReference type="InterPro" id="IPR052920">
    <property type="entry name" value="DNA-binding_regulatory"/>
</dbReference>
<dbReference type="Pfam" id="PF12146">
    <property type="entry name" value="Hydrolase_4"/>
    <property type="match status" value="1"/>
</dbReference>
<dbReference type="RefSeq" id="XP_004039291.1">
    <property type="nucleotide sequence ID" value="XM_004039243.1"/>
</dbReference>
<dbReference type="PANTHER" id="PTHR43358:SF4">
    <property type="entry name" value="ALPHA_BETA HYDROLASE FOLD-1 DOMAIN-CONTAINING PROTEIN"/>
    <property type="match status" value="1"/>
</dbReference>
<evidence type="ECO:0000313" key="3">
    <source>
        <dbReference type="Proteomes" id="UP000008983"/>
    </source>
</evidence>
<protein>
    <recommendedName>
        <fullName evidence="1">Serine aminopeptidase S33 domain-containing protein</fullName>
    </recommendedName>
</protein>
<dbReference type="InterPro" id="IPR029058">
    <property type="entry name" value="AB_hydrolase_fold"/>
</dbReference>
<dbReference type="EMBL" id="GL983244">
    <property type="protein sequence ID" value="EGR33987.1"/>
    <property type="molecule type" value="Genomic_DNA"/>
</dbReference>
<dbReference type="InterPro" id="IPR022742">
    <property type="entry name" value="Hydrolase_4"/>
</dbReference>
<evidence type="ECO:0000313" key="2">
    <source>
        <dbReference type="EMBL" id="EGR33987.1"/>
    </source>
</evidence>